<organism evidence="1 2">
    <name type="scientific">Dorea amylophila</name>
    <dbReference type="NCBI Taxonomy" id="2981789"/>
    <lineage>
        <taxon>Bacteria</taxon>
        <taxon>Bacillati</taxon>
        <taxon>Bacillota</taxon>
        <taxon>Clostridia</taxon>
        <taxon>Lachnospirales</taxon>
        <taxon>Lachnospiraceae</taxon>
        <taxon>Dorea</taxon>
    </lineage>
</organism>
<gene>
    <name evidence="1" type="ORF">ACIF0M_03510</name>
</gene>
<dbReference type="EMBL" id="JBITRD010000002">
    <property type="protein sequence ID" value="MFI7844611.1"/>
    <property type="molecule type" value="Genomic_DNA"/>
</dbReference>
<proteinExistence type="predicted"/>
<sequence length="125" mass="14537">MWYGSRIVSRETGATIESIEYYRPICSVYGDIVTEPSDCDYEFTERSEIFDKDRPLLKTTGCSRTGCMFCGYGCHLEKSPTRFEQMKETHPKQYAYIMKPVEEGGLGYKDVIDWINQHGNMDIKY</sequence>
<protein>
    <recommendedName>
        <fullName evidence="3">Radical SAM protein</fullName>
    </recommendedName>
</protein>
<dbReference type="Proteomes" id="UP001614216">
    <property type="component" value="Unassembled WGS sequence"/>
</dbReference>
<dbReference type="RefSeq" id="WP_396569144.1">
    <property type="nucleotide sequence ID" value="NZ_JBITRD010000002.1"/>
</dbReference>
<evidence type="ECO:0008006" key="3">
    <source>
        <dbReference type="Google" id="ProtNLM"/>
    </source>
</evidence>
<keyword evidence="2" id="KW-1185">Reference proteome</keyword>
<comment type="caution">
    <text evidence="1">The sequence shown here is derived from an EMBL/GenBank/DDBJ whole genome shotgun (WGS) entry which is preliminary data.</text>
</comment>
<accession>A0ABW8AW51</accession>
<evidence type="ECO:0000313" key="1">
    <source>
        <dbReference type="EMBL" id="MFI7844611.1"/>
    </source>
</evidence>
<evidence type="ECO:0000313" key="2">
    <source>
        <dbReference type="Proteomes" id="UP001614216"/>
    </source>
</evidence>
<reference evidence="1 2" key="1">
    <citation type="submission" date="2024-08" db="EMBL/GenBank/DDBJ databases">
        <authorList>
            <person name="Vancuren S.J."/>
            <person name="Allen-Vercoe E."/>
        </authorList>
    </citation>
    <scope>NUCLEOTIDE SEQUENCE [LARGE SCALE GENOMIC DNA]</scope>
    <source>
        <strain evidence="1 2">16-6-I_42_FAA</strain>
    </source>
</reference>
<name>A0ABW8AW51_9FIRM</name>